<reference evidence="5 6" key="1">
    <citation type="submission" date="2019-04" db="EMBL/GenBank/DDBJ databases">
        <authorList>
            <person name="Li M."/>
            <person name="Gao C."/>
        </authorList>
    </citation>
    <scope>NUCLEOTIDE SEQUENCE [LARGE SCALE GENOMIC DNA]</scope>
    <source>
        <strain evidence="5 6">BGMRC 2031</strain>
    </source>
</reference>
<comment type="caution">
    <text evidence="5">The sequence shown here is derived from an EMBL/GenBank/DDBJ whole genome shotgun (WGS) entry which is preliminary data.</text>
</comment>
<dbReference type="EC" id="4.1.3.40" evidence="4"/>
<sequence>MTDDPSTTLLAAIRWFDGPRPCLSPTQENWLLESDSMTLRLERHCRTLSVRRIREGYCSAAESGGDSALLPASGRYWLREVVLYGDGRPWLAGRTLIPAHVLGDAESALTALGDTPLGRWLFREGPPARDFIQLGRADGLWARRSRLHSHGKPLLLTELFLSDAPLYR</sequence>
<dbReference type="SUPFAM" id="SSF64288">
    <property type="entry name" value="Chorismate lyase-like"/>
    <property type="match status" value="1"/>
</dbReference>
<dbReference type="Pfam" id="PF04345">
    <property type="entry name" value="Chor_lyase"/>
    <property type="match status" value="1"/>
</dbReference>
<comment type="similarity">
    <text evidence="4">Belongs to the UbiC family.</text>
</comment>
<evidence type="ECO:0000256" key="1">
    <source>
        <dbReference type="ARBA" id="ARBA00022490"/>
    </source>
</evidence>
<evidence type="ECO:0000256" key="2">
    <source>
        <dbReference type="ARBA" id="ARBA00022688"/>
    </source>
</evidence>
<dbReference type="EMBL" id="SZPQ01000029">
    <property type="protein sequence ID" value="TKI04405.1"/>
    <property type="molecule type" value="Genomic_DNA"/>
</dbReference>
<evidence type="ECO:0000256" key="3">
    <source>
        <dbReference type="ARBA" id="ARBA00023239"/>
    </source>
</evidence>
<dbReference type="RefSeq" id="WP_136991583.1">
    <property type="nucleotide sequence ID" value="NZ_SZPQ01000029.1"/>
</dbReference>
<dbReference type="PANTHER" id="PTHR38683:SF1">
    <property type="entry name" value="CHORISMATE PYRUVATE-LYASE"/>
    <property type="match status" value="1"/>
</dbReference>
<keyword evidence="1 4" id="KW-0963">Cytoplasm</keyword>
<feature type="binding site" evidence="4">
    <location>
        <position position="117"/>
    </location>
    <ligand>
        <name>substrate</name>
    </ligand>
</feature>
<comment type="subcellular location">
    <subcellularLocation>
        <location evidence="4">Cytoplasm</location>
    </subcellularLocation>
</comment>
<dbReference type="NCBIfam" id="NF008656">
    <property type="entry name" value="PRK11655.1"/>
    <property type="match status" value="1"/>
</dbReference>
<protein>
    <recommendedName>
        <fullName evidence="4">Probable chorismate pyruvate-lyase</fullName>
        <shortName evidence="4">CL</shortName>
        <shortName evidence="4">CPL</shortName>
        <ecNumber evidence="4">4.1.3.40</ecNumber>
    </recommendedName>
</protein>
<comment type="function">
    <text evidence="4">Removes the pyruvyl group from chorismate, with concomitant aromatization of the ring, to provide 4-hydroxybenzoate (4HB) for the ubiquinone pathway.</text>
</comment>
<dbReference type="InterPro" id="IPR007440">
    <property type="entry name" value="Chorismate--pyruvate_lyase"/>
</dbReference>
<dbReference type="Proteomes" id="UP000305202">
    <property type="component" value="Unassembled WGS sequence"/>
</dbReference>
<keyword evidence="6" id="KW-1185">Reference proteome</keyword>
<keyword evidence="3 4" id="KW-0456">Lyase</keyword>
<comment type="pathway">
    <text evidence="4">Cofactor biosynthesis; ubiquinone biosynthesis.</text>
</comment>
<accession>A0ABY2SGU0</accession>
<keyword evidence="2 4" id="KW-0831">Ubiquinone biosynthesis</keyword>
<keyword evidence="4" id="KW-0670">Pyruvate</keyword>
<name>A0ABY2SGU0_9HYPH</name>
<gene>
    <name evidence="4 5" type="primary">ubiC</name>
    <name evidence="5" type="ORF">FCN80_18190</name>
</gene>
<feature type="binding site" evidence="4">
    <location>
        <position position="79"/>
    </location>
    <ligand>
        <name>substrate</name>
    </ligand>
</feature>
<proteinExistence type="inferred from homology"/>
<evidence type="ECO:0000313" key="6">
    <source>
        <dbReference type="Proteomes" id="UP000305202"/>
    </source>
</evidence>
<dbReference type="Gene3D" id="3.40.1410.10">
    <property type="entry name" value="Chorismate lyase-like"/>
    <property type="match status" value="1"/>
</dbReference>
<comment type="catalytic activity">
    <reaction evidence="4">
        <text>chorismate = 4-hydroxybenzoate + pyruvate</text>
        <dbReference type="Rhea" id="RHEA:16505"/>
        <dbReference type="ChEBI" id="CHEBI:15361"/>
        <dbReference type="ChEBI" id="CHEBI:17879"/>
        <dbReference type="ChEBI" id="CHEBI:29748"/>
        <dbReference type="EC" id="4.1.3.40"/>
    </reaction>
</comment>
<evidence type="ECO:0000256" key="4">
    <source>
        <dbReference type="HAMAP-Rule" id="MF_01632"/>
    </source>
</evidence>
<dbReference type="GO" id="GO:0008813">
    <property type="term" value="F:chorismate lyase activity"/>
    <property type="evidence" value="ECO:0007669"/>
    <property type="project" value="UniProtKB-EC"/>
</dbReference>
<evidence type="ECO:0000313" key="5">
    <source>
        <dbReference type="EMBL" id="TKI04405.1"/>
    </source>
</evidence>
<dbReference type="HAMAP" id="MF_01632">
    <property type="entry name" value="UbiC"/>
    <property type="match status" value="1"/>
</dbReference>
<feature type="binding site" evidence="4">
    <location>
        <position position="158"/>
    </location>
    <ligand>
        <name>substrate</name>
    </ligand>
</feature>
<feature type="binding site" evidence="4">
    <location>
        <position position="37"/>
    </location>
    <ligand>
        <name>substrate</name>
    </ligand>
</feature>
<dbReference type="PANTHER" id="PTHR38683">
    <property type="entry name" value="CHORISMATE PYRUVATE-LYASE"/>
    <property type="match status" value="1"/>
</dbReference>
<dbReference type="InterPro" id="IPR028978">
    <property type="entry name" value="Chorismate_lyase_/UTRA_dom_sf"/>
</dbReference>
<organism evidence="5 6">
    <name type="scientific">Martelella alba</name>
    <dbReference type="NCBI Taxonomy" id="2590451"/>
    <lineage>
        <taxon>Bacteria</taxon>
        <taxon>Pseudomonadati</taxon>
        <taxon>Pseudomonadota</taxon>
        <taxon>Alphaproteobacteria</taxon>
        <taxon>Hyphomicrobiales</taxon>
        <taxon>Aurantimonadaceae</taxon>
        <taxon>Martelella</taxon>
    </lineage>
</organism>